<evidence type="ECO:0000256" key="2">
    <source>
        <dbReference type="ARBA" id="ARBA00022448"/>
    </source>
</evidence>
<dbReference type="GO" id="GO:0022857">
    <property type="term" value="F:transmembrane transporter activity"/>
    <property type="evidence" value="ECO:0007669"/>
    <property type="project" value="InterPro"/>
</dbReference>
<keyword evidence="5 6" id="KW-0472">Membrane</keyword>
<feature type="transmembrane region" description="Helical" evidence="6">
    <location>
        <begin position="26"/>
        <end position="49"/>
    </location>
</feature>
<dbReference type="InterPro" id="IPR005828">
    <property type="entry name" value="MFS_sugar_transport-like"/>
</dbReference>
<keyword evidence="3 6" id="KW-0812">Transmembrane</keyword>
<comment type="caution">
    <text evidence="8">The sequence shown here is derived from an EMBL/GenBank/DDBJ whole genome shotgun (WGS) entry which is preliminary data.</text>
</comment>
<sequence>MEAKGLIKGNNFDEVMTKIGYGKYQFIVFLVSGFTSFTQGSELVILCVFQKYLSEVHDFSFLLISFLATLIFAWQTIGIVISGYYSDKFGRLYMLKIGYLTILISGVICALIPNFIAFIILRSITNLGIGICLPIGTTYTLENSPSHNRGILAISFEGFYLIGQGLVLILVYFYMNNSDGSNWILVFGLTPLLGIFVLLAMFTLLYESPLFLLRTGKNGQGLIVTESISITNTGKGLTDKEISMIRKIEPMFDNKNILEVVINPKYRPRTFKLMVVMAANLVGFSGAFYLLPALIDSDNFYLGFLLCIICIIPVWILSFILIERVEWGRKYTLLLNFVMIIILCILGCTLATNEIGLVIVLGSICGLASVSNIVLVPFILEQYETEIRSSSYTLINIIARVQMLYVPAVFVLISFQPMYPIVFYAVTYSLAAACIYSIKLDTAGRGLDYNYN</sequence>
<evidence type="ECO:0000256" key="1">
    <source>
        <dbReference type="ARBA" id="ARBA00004141"/>
    </source>
</evidence>
<dbReference type="Pfam" id="PF00083">
    <property type="entry name" value="Sugar_tr"/>
    <property type="match status" value="1"/>
</dbReference>
<dbReference type="InterPro" id="IPR020846">
    <property type="entry name" value="MFS_dom"/>
</dbReference>
<feature type="transmembrane region" description="Helical" evidence="6">
    <location>
        <begin position="151"/>
        <end position="175"/>
    </location>
</feature>
<evidence type="ECO:0000256" key="3">
    <source>
        <dbReference type="ARBA" id="ARBA00022692"/>
    </source>
</evidence>
<dbReference type="EMBL" id="MPUH01000816">
    <property type="protein sequence ID" value="OMJ73511.1"/>
    <property type="molecule type" value="Genomic_DNA"/>
</dbReference>
<evidence type="ECO:0000256" key="5">
    <source>
        <dbReference type="ARBA" id="ARBA00023136"/>
    </source>
</evidence>
<evidence type="ECO:0000313" key="9">
    <source>
        <dbReference type="Proteomes" id="UP000187209"/>
    </source>
</evidence>
<dbReference type="AlphaFoldDB" id="A0A1R2B9N8"/>
<keyword evidence="2" id="KW-0813">Transport</keyword>
<comment type="subcellular location">
    <subcellularLocation>
        <location evidence="1">Membrane</location>
        <topology evidence="1">Multi-pass membrane protein</topology>
    </subcellularLocation>
</comment>
<feature type="transmembrane region" description="Helical" evidence="6">
    <location>
        <begin position="358"/>
        <end position="380"/>
    </location>
</feature>
<dbReference type="PROSITE" id="PS50850">
    <property type="entry name" value="MFS"/>
    <property type="match status" value="1"/>
</dbReference>
<proteinExistence type="predicted"/>
<feature type="transmembrane region" description="Helical" evidence="6">
    <location>
        <begin position="61"/>
        <end position="85"/>
    </location>
</feature>
<keyword evidence="9" id="KW-1185">Reference proteome</keyword>
<feature type="transmembrane region" description="Helical" evidence="6">
    <location>
        <begin position="392"/>
        <end position="415"/>
    </location>
</feature>
<organism evidence="8 9">
    <name type="scientific">Stentor coeruleus</name>
    <dbReference type="NCBI Taxonomy" id="5963"/>
    <lineage>
        <taxon>Eukaryota</taxon>
        <taxon>Sar</taxon>
        <taxon>Alveolata</taxon>
        <taxon>Ciliophora</taxon>
        <taxon>Postciliodesmatophora</taxon>
        <taxon>Heterotrichea</taxon>
        <taxon>Heterotrichida</taxon>
        <taxon>Stentoridae</taxon>
        <taxon>Stentor</taxon>
    </lineage>
</organism>
<evidence type="ECO:0000313" key="8">
    <source>
        <dbReference type="EMBL" id="OMJ73511.1"/>
    </source>
</evidence>
<feature type="transmembrane region" description="Helical" evidence="6">
    <location>
        <begin position="301"/>
        <end position="321"/>
    </location>
</feature>
<feature type="transmembrane region" description="Helical" evidence="6">
    <location>
        <begin position="421"/>
        <end position="438"/>
    </location>
</feature>
<feature type="transmembrane region" description="Helical" evidence="6">
    <location>
        <begin position="333"/>
        <end position="352"/>
    </location>
</feature>
<feature type="transmembrane region" description="Helical" evidence="6">
    <location>
        <begin position="181"/>
        <end position="206"/>
    </location>
</feature>
<keyword evidence="4 6" id="KW-1133">Transmembrane helix</keyword>
<dbReference type="PANTHER" id="PTHR23511">
    <property type="entry name" value="SYNAPTIC VESICLE GLYCOPROTEIN 2"/>
    <property type="match status" value="1"/>
</dbReference>
<gene>
    <name evidence="8" type="ORF">SteCoe_27770</name>
</gene>
<dbReference type="GO" id="GO:0016020">
    <property type="term" value="C:membrane"/>
    <property type="evidence" value="ECO:0007669"/>
    <property type="project" value="UniProtKB-SubCell"/>
</dbReference>
<feature type="transmembrane region" description="Helical" evidence="6">
    <location>
        <begin position="97"/>
        <end position="121"/>
    </location>
</feature>
<feature type="transmembrane region" description="Helical" evidence="6">
    <location>
        <begin position="273"/>
        <end position="295"/>
    </location>
</feature>
<dbReference type="InterPro" id="IPR036259">
    <property type="entry name" value="MFS_trans_sf"/>
</dbReference>
<dbReference type="OrthoDB" id="425067at2759"/>
<accession>A0A1R2B9N8</accession>
<evidence type="ECO:0000259" key="7">
    <source>
        <dbReference type="PROSITE" id="PS50850"/>
    </source>
</evidence>
<dbReference type="Proteomes" id="UP000187209">
    <property type="component" value="Unassembled WGS sequence"/>
</dbReference>
<protein>
    <recommendedName>
        <fullName evidence="7">Major facilitator superfamily (MFS) profile domain-containing protein</fullName>
    </recommendedName>
</protein>
<dbReference type="PANTHER" id="PTHR23511:SF34">
    <property type="entry name" value="SYNAPTIC VESICLE GLYCOPROTEIN 2"/>
    <property type="match status" value="1"/>
</dbReference>
<name>A0A1R2B9N8_9CILI</name>
<evidence type="ECO:0000256" key="6">
    <source>
        <dbReference type="SAM" id="Phobius"/>
    </source>
</evidence>
<reference evidence="8 9" key="1">
    <citation type="submission" date="2016-11" db="EMBL/GenBank/DDBJ databases">
        <title>The macronuclear genome of Stentor coeruleus: a giant cell with tiny introns.</title>
        <authorList>
            <person name="Slabodnick M."/>
            <person name="Ruby J.G."/>
            <person name="Reiff S.B."/>
            <person name="Swart E.C."/>
            <person name="Gosai S."/>
            <person name="Prabakaran S."/>
            <person name="Witkowska E."/>
            <person name="Larue G.E."/>
            <person name="Fisher S."/>
            <person name="Freeman R.M."/>
            <person name="Gunawardena J."/>
            <person name="Chu W."/>
            <person name="Stover N.A."/>
            <person name="Gregory B.D."/>
            <person name="Nowacki M."/>
            <person name="Derisi J."/>
            <person name="Roy S.W."/>
            <person name="Marshall W.F."/>
            <person name="Sood P."/>
        </authorList>
    </citation>
    <scope>NUCLEOTIDE SEQUENCE [LARGE SCALE GENOMIC DNA]</scope>
    <source>
        <strain evidence="8">WM001</strain>
    </source>
</reference>
<evidence type="ECO:0000256" key="4">
    <source>
        <dbReference type="ARBA" id="ARBA00022989"/>
    </source>
</evidence>
<feature type="domain" description="Major facilitator superfamily (MFS) profile" evidence="7">
    <location>
        <begin position="28"/>
        <end position="443"/>
    </location>
</feature>
<dbReference type="Gene3D" id="1.20.1250.20">
    <property type="entry name" value="MFS general substrate transporter like domains"/>
    <property type="match status" value="1"/>
</dbReference>
<dbReference type="SUPFAM" id="SSF103473">
    <property type="entry name" value="MFS general substrate transporter"/>
    <property type="match status" value="1"/>
</dbReference>